<dbReference type="Pfam" id="PF12770">
    <property type="entry name" value="CHAT"/>
    <property type="match status" value="1"/>
</dbReference>
<dbReference type="HOGENOM" id="CLU_001305_1_1_1"/>
<dbReference type="AlphaFoldDB" id="W9JH12"/>
<dbReference type="EMBL" id="JH717917">
    <property type="protein sequence ID" value="EWZ28970.1"/>
    <property type="molecule type" value="Genomic_DNA"/>
</dbReference>
<dbReference type="VEuPathDB" id="FungiDB:FOZG_17408"/>
<feature type="domain" description="CHAT" evidence="1">
    <location>
        <begin position="55"/>
        <end position="335"/>
    </location>
</feature>
<reference evidence="2" key="1">
    <citation type="submission" date="2011-06" db="EMBL/GenBank/DDBJ databases">
        <title>The Genome Sequence of Fusarium oxysporum Fo47.</title>
        <authorList>
            <consortium name="The Broad Institute Genome Sequencing Platform"/>
            <person name="Ma L.-J."/>
            <person name="Gale L.R."/>
            <person name="Schwartz D.C."/>
            <person name="Zhou S."/>
            <person name="Corby-Kistler H."/>
            <person name="Young S.K."/>
            <person name="Zeng Q."/>
            <person name="Gargeya S."/>
            <person name="Fitzgerald M."/>
            <person name="Haas B."/>
            <person name="Abouelleil A."/>
            <person name="Alvarado L."/>
            <person name="Arachchi H.M."/>
            <person name="Berlin A."/>
            <person name="Brown A."/>
            <person name="Chapman S.B."/>
            <person name="Chen Z."/>
            <person name="Dunbar C."/>
            <person name="Freedman E."/>
            <person name="Gearin G."/>
            <person name="Gellesch M."/>
            <person name="Goldberg J."/>
            <person name="Griggs A."/>
            <person name="Gujja S."/>
            <person name="Heiman D."/>
            <person name="Howarth C."/>
            <person name="Larson L."/>
            <person name="Lui A."/>
            <person name="MacDonald P.J.P."/>
            <person name="Mehta T."/>
            <person name="Montmayeur A."/>
            <person name="Murphy C."/>
            <person name="Neiman D."/>
            <person name="Pearson M."/>
            <person name="Priest M."/>
            <person name="Roberts A."/>
            <person name="Saif S."/>
            <person name="Shea T."/>
            <person name="Shenoy N."/>
            <person name="Sisk P."/>
            <person name="Stolte C."/>
            <person name="Sykes S."/>
            <person name="Wortman J."/>
            <person name="Nusbaum C."/>
            <person name="Birren B."/>
        </authorList>
    </citation>
    <scope>NUCLEOTIDE SEQUENCE [LARGE SCALE GENOMIC DNA]</scope>
    <source>
        <strain evidence="2">Fo47</strain>
    </source>
</reference>
<dbReference type="InterPro" id="IPR024983">
    <property type="entry name" value="CHAT_dom"/>
</dbReference>
<proteinExistence type="predicted"/>
<protein>
    <recommendedName>
        <fullName evidence="1">CHAT domain-containing protein</fullName>
    </recommendedName>
</protein>
<sequence>MLETALPGPIVVLNVSSYRSDALFIEQSGIRLLELPHLCQDSINDHIRELETLDTLGWLWDAIVCPVLNALGFTGPPSDRQWPHLWWVPTGILTRFPLHAAGHHLRRTGETALDRVVSSYASSVKAIIQSRRRQHRPPAAEESRNAVVIAMQNTPEHKSLKHAGDEVDAVVAVCKSMGLPDHRPRPYMADVSSALEACRIFHFAGHGSTHPTEPLQSQLLLEDWKREPFTVASLLETNLTSQRPFLAYLSACGTGQILDEGSVDESIHLANACQLSGFRHVIGTLWGVDDGLCVDMARMTYEFLRDKGMSDEYVSRGLHRATRMARDQWVDSEHAGREESWPWGADRDGKLSQGSEARRPLWVPYVHFGV</sequence>
<evidence type="ECO:0000259" key="1">
    <source>
        <dbReference type="Pfam" id="PF12770"/>
    </source>
</evidence>
<reference evidence="2" key="2">
    <citation type="submission" date="2012-06" db="EMBL/GenBank/DDBJ databases">
        <title>Annotation of the Genome Sequence of Fusarium oxysporum Fo47.</title>
        <authorList>
            <consortium name="The Broad Institute Genomics Platform"/>
            <person name="Ma L.-J."/>
            <person name="Corby-Kistler H."/>
            <person name="Broz K."/>
            <person name="Gale L.R."/>
            <person name="Jonkers W."/>
            <person name="O'Donnell K."/>
            <person name="Ploetz R."/>
            <person name="Steinberg C."/>
            <person name="Schwartz D.C."/>
            <person name="VanEtten H."/>
            <person name="Zhou S."/>
            <person name="Young S.K."/>
            <person name="Zeng Q."/>
            <person name="Gargeya S."/>
            <person name="Fitzgerald M."/>
            <person name="Abouelleil A."/>
            <person name="Alvarado L."/>
            <person name="Chapman S.B."/>
            <person name="Gainer-Dewar J."/>
            <person name="Goldberg J."/>
            <person name="Griggs A."/>
            <person name="Gujja S."/>
            <person name="Hansen M."/>
            <person name="Howarth C."/>
            <person name="Imamovic A."/>
            <person name="Ireland A."/>
            <person name="Larimer J."/>
            <person name="McCowan C."/>
            <person name="Murphy C."/>
            <person name="Pearson M."/>
            <person name="Poon T.W."/>
            <person name="Priest M."/>
            <person name="Roberts A."/>
            <person name="Saif S."/>
            <person name="Shea T."/>
            <person name="Sykes S."/>
            <person name="Wortman J."/>
            <person name="Nusbaum C."/>
            <person name="Birren B."/>
        </authorList>
    </citation>
    <scope>NUCLEOTIDE SEQUENCE</scope>
    <source>
        <strain evidence="2">Fo47</strain>
    </source>
</reference>
<accession>W9JH12</accession>
<gene>
    <name evidence="2" type="ORF">FOZG_17408</name>
</gene>
<evidence type="ECO:0000313" key="2">
    <source>
        <dbReference type="EMBL" id="EWZ28970.1"/>
    </source>
</evidence>
<name>W9JH12_FUSOX</name>
<dbReference type="Proteomes" id="UP000030766">
    <property type="component" value="Unassembled WGS sequence"/>
</dbReference>
<organism evidence="2">
    <name type="scientific">Fusarium oxysporum Fo47</name>
    <dbReference type="NCBI Taxonomy" id="660027"/>
    <lineage>
        <taxon>Eukaryota</taxon>
        <taxon>Fungi</taxon>
        <taxon>Dikarya</taxon>
        <taxon>Ascomycota</taxon>
        <taxon>Pezizomycotina</taxon>
        <taxon>Sordariomycetes</taxon>
        <taxon>Hypocreomycetidae</taxon>
        <taxon>Hypocreales</taxon>
        <taxon>Nectriaceae</taxon>
        <taxon>Fusarium</taxon>
        <taxon>Fusarium oxysporum species complex</taxon>
    </lineage>
</organism>